<dbReference type="Pfam" id="PF08353">
    <property type="entry name" value="MurT_C"/>
    <property type="match status" value="1"/>
</dbReference>
<dbReference type="SUPFAM" id="SSF53623">
    <property type="entry name" value="MurD-like peptide ligases, catalytic domain"/>
    <property type="match status" value="1"/>
</dbReference>
<evidence type="ECO:0000313" key="9">
    <source>
        <dbReference type="Proteomes" id="UP000587396"/>
    </source>
</evidence>
<dbReference type="GO" id="GO:0016881">
    <property type="term" value="F:acid-amino acid ligase activity"/>
    <property type="evidence" value="ECO:0007669"/>
    <property type="project" value="InterPro"/>
</dbReference>
<gene>
    <name evidence="2" type="primary">gatD</name>
    <name evidence="3" type="synonym">murT</name>
    <name evidence="8" type="ORF">H7313_00670</name>
</gene>
<dbReference type="GO" id="GO:0009252">
    <property type="term" value="P:peptidoglycan biosynthetic process"/>
    <property type="evidence" value="ECO:0007669"/>
    <property type="project" value="UniProtKB-UniRule"/>
</dbReference>
<dbReference type="EC" id="6.3.5.13" evidence="2"/>
<dbReference type="InterPro" id="IPR013564">
    <property type="entry name" value="MurT_C"/>
</dbReference>
<comment type="similarity">
    <text evidence="2">Belongs to the CobB/CobQ family. GatD subfamily.</text>
</comment>
<dbReference type="GO" id="GO:0004359">
    <property type="term" value="F:glutaminase activity"/>
    <property type="evidence" value="ECO:0007669"/>
    <property type="project" value="UniProtKB-UniRule"/>
</dbReference>
<evidence type="ECO:0000259" key="7">
    <source>
        <dbReference type="Pfam" id="PF08353"/>
    </source>
</evidence>
<comment type="catalytic activity">
    <reaction evidence="3">
        <text>beta-D-GlcNAc-(1-&gt;4)-Mur2Ac(oyl-L-Ala-gamma-D-Glu-L-Lys-D-Ala-D-Ala)-di-trans,octa-cis-undecaprenyl diphosphate + ATP = beta-D-GlcNAc-(1-&gt;4)-Mur2Ac(oyl-L-Ala-gamma-D-O-P-Glu-L-Lys-D-Ala-D-Ala)-di-trans,octa-cis-undecaprenyl diphosphate + ADP</text>
        <dbReference type="Rhea" id="RHEA:59488"/>
        <dbReference type="ChEBI" id="CHEBI:30616"/>
        <dbReference type="ChEBI" id="CHEBI:60033"/>
        <dbReference type="ChEBI" id="CHEBI:143132"/>
        <dbReference type="ChEBI" id="CHEBI:456216"/>
    </reaction>
</comment>
<dbReference type="InterPro" id="IPR029062">
    <property type="entry name" value="Class_I_gatase-like"/>
</dbReference>
<dbReference type="PANTHER" id="PTHR23135:SF7">
    <property type="entry name" value="LIPID II ISOGLUTAMINYL SYNTHASE (GLUTAMINE-HYDROLYZING) SUBUNIT MURT"/>
    <property type="match status" value="1"/>
</dbReference>
<feature type="active site" evidence="2">
    <location>
        <position position="728"/>
    </location>
</feature>
<dbReference type="GO" id="GO:0005524">
    <property type="term" value="F:ATP binding"/>
    <property type="evidence" value="ECO:0007669"/>
    <property type="project" value="UniProtKB-UniRule"/>
</dbReference>
<dbReference type="GO" id="GO:0008360">
    <property type="term" value="P:regulation of cell shape"/>
    <property type="evidence" value="ECO:0007669"/>
    <property type="project" value="UniProtKB-KW"/>
</dbReference>
<evidence type="ECO:0000259" key="6">
    <source>
        <dbReference type="Pfam" id="PF08245"/>
    </source>
</evidence>
<dbReference type="AlphaFoldDB" id="A0A842JAQ8"/>
<reference evidence="8 9" key="1">
    <citation type="submission" date="2020-08" db="EMBL/GenBank/DDBJ databases">
        <authorList>
            <person name="Liu C."/>
            <person name="Sun Q."/>
        </authorList>
    </citation>
    <scope>NUCLEOTIDE SEQUENCE [LARGE SCALE GENOMIC DNA]</scope>
    <source>
        <strain evidence="8 9">N22</strain>
    </source>
</reference>
<comment type="catalytic activity">
    <reaction evidence="2">
        <text>L-glutamine + H2O = L-glutamate + NH4(+)</text>
        <dbReference type="Rhea" id="RHEA:15889"/>
        <dbReference type="ChEBI" id="CHEBI:15377"/>
        <dbReference type="ChEBI" id="CHEBI:28938"/>
        <dbReference type="ChEBI" id="CHEBI:29985"/>
        <dbReference type="ChEBI" id="CHEBI:58359"/>
        <dbReference type="EC" id="3.5.1.2"/>
    </reaction>
</comment>
<keyword evidence="9" id="KW-1185">Reference proteome</keyword>
<keyword evidence="3" id="KW-0862">Zinc</keyword>
<dbReference type="RefSeq" id="WP_185903933.1">
    <property type="nucleotide sequence ID" value="NZ_JACMSE010000001.1"/>
</dbReference>
<protein>
    <recommendedName>
        <fullName evidence="2 3">Multifunctional fusion protein</fullName>
    </recommendedName>
    <domain>
        <recommendedName>
            <fullName evidence="2">Lipid II isoglutaminyl synthase (glutamine-hydrolyzing) subunit GatD</fullName>
            <ecNumber evidence="2">6.3.5.13</ecNumber>
        </recommendedName>
        <alternativeName>
            <fullName evidence="2">Lipid II isoglutaminyl synthase glutaminase subunit</fullName>
            <ecNumber evidence="2">3.5.1.2</ecNumber>
        </alternativeName>
    </domain>
    <domain>
        <recommendedName>
            <fullName evidence="3">Lipid II isoglutaminyl synthase (glutamine-hydrolyzing) subunit MurT</fullName>
        </recommendedName>
    </domain>
</protein>
<evidence type="ECO:0000313" key="8">
    <source>
        <dbReference type="EMBL" id="MBC2887886.1"/>
    </source>
</evidence>
<keyword evidence="3" id="KW-0479">Metal-binding</keyword>
<comment type="subunit">
    <text evidence="2">Forms a heterodimer with MurT.</text>
</comment>
<evidence type="ECO:0000256" key="3">
    <source>
        <dbReference type="HAMAP-Rule" id="MF_02214"/>
    </source>
</evidence>
<dbReference type="CDD" id="cd01750">
    <property type="entry name" value="GATase1_CobQ"/>
    <property type="match status" value="1"/>
</dbReference>
<feature type="binding site" evidence="2">
    <location>
        <position position="662"/>
    </location>
    <ligand>
        <name>substrate</name>
    </ligand>
</feature>
<name>A0A842JAQ8_9ACTN</name>
<dbReference type="InterPro" id="IPR011698">
    <property type="entry name" value="GATase_3"/>
</dbReference>
<feature type="binding site" evidence="3">
    <location>
        <position position="208"/>
    </location>
    <ligand>
        <name>Zn(2+)</name>
        <dbReference type="ChEBI" id="CHEBI:29105"/>
    </ligand>
</feature>
<comment type="similarity">
    <text evidence="3">Belongs to the MurCDEF family. MurT subfamily.</text>
</comment>
<evidence type="ECO:0000256" key="4">
    <source>
        <dbReference type="SAM" id="MobiDB-lite"/>
    </source>
</evidence>
<dbReference type="UniPathway" id="UPA00219"/>
<organism evidence="8 9">
    <name type="scientific">Gordonibacter massiliensis</name>
    <name type="common">ex Traore et al. 2017</name>
    <dbReference type="NCBI Taxonomy" id="1841863"/>
    <lineage>
        <taxon>Bacteria</taxon>
        <taxon>Bacillati</taxon>
        <taxon>Actinomycetota</taxon>
        <taxon>Coriobacteriia</taxon>
        <taxon>Eggerthellales</taxon>
        <taxon>Eggerthellaceae</taxon>
        <taxon>Gordonibacter</taxon>
    </lineage>
</organism>
<feature type="binding site" evidence="3">
    <location>
        <position position="205"/>
    </location>
    <ligand>
        <name>Zn(2+)</name>
        <dbReference type="ChEBI" id="CHEBI:29105"/>
    </ligand>
</feature>
<dbReference type="InterPro" id="IPR043703">
    <property type="entry name" value="Lipid_II_synth_MurT"/>
</dbReference>
<dbReference type="SUPFAM" id="SSF52317">
    <property type="entry name" value="Class I glutamine amidotransferase-like"/>
    <property type="match status" value="1"/>
</dbReference>
<dbReference type="GO" id="GO:0140282">
    <property type="term" value="F:carbon-nitrogen ligase activity on lipid II"/>
    <property type="evidence" value="ECO:0007669"/>
    <property type="project" value="UniProtKB-UniRule"/>
</dbReference>
<keyword evidence="2" id="KW-0961">Cell wall biogenesis/degradation</keyword>
<dbReference type="PANTHER" id="PTHR23135">
    <property type="entry name" value="MUR LIGASE FAMILY MEMBER"/>
    <property type="match status" value="1"/>
</dbReference>
<feature type="domain" description="CobB/CobQ-like glutamine amidotransferase" evidence="5">
    <location>
        <begin position="537"/>
        <end position="735"/>
    </location>
</feature>
<comment type="catalytic activity">
    <reaction evidence="2">
        <text>beta-D-GlcNAc-(1-&gt;4)-Mur2Ac(oyl-L-Ala-gamma-D-Glu-L-Lys-D-Ala-D-Ala)-di-trans,octa-cis-undecaprenyl diphosphate + L-glutamine + ATP + H2O = beta-D-GlcNAc-(1-&gt;4)-Mur2Ac(oyl-L-Ala-D-isoglutaminyl-L-Lys-D-Ala-D-Ala)-di-trans,octa-cis-undecaprenyl diphosphate + L-glutamate + ADP + phosphate + H(+)</text>
        <dbReference type="Rhea" id="RHEA:57928"/>
        <dbReference type="ChEBI" id="CHEBI:15377"/>
        <dbReference type="ChEBI" id="CHEBI:15378"/>
        <dbReference type="ChEBI" id="CHEBI:29985"/>
        <dbReference type="ChEBI" id="CHEBI:30616"/>
        <dbReference type="ChEBI" id="CHEBI:43474"/>
        <dbReference type="ChEBI" id="CHEBI:58359"/>
        <dbReference type="ChEBI" id="CHEBI:60033"/>
        <dbReference type="ChEBI" id="CHEBI:62233"/>
        <dbReference type="ChEBI" id="CHEBI:456216"/>
        <dbReference type="EC" id="6.3.5.13"/>
    </reaction>
</comment>
<proteinExistence type="inferred from homology"/>
<feature type="compositionally biased region" description="Low complexity" evidence="4">
    <location>
        <begin position="485"/>
        <end position="503"/>
    </location>
</feature>
<dbReference type="HAMAP" id="MF_02213">
    <property type="entry name" value="Lipid_II_synth_GatD"/>
    <property type="match status" value="1"/>
</dbReference>
<dbReference type="InterPro" id="IPR036565">
    <property type="entry name" value="Mur-like_cat_sf"/>
</dbReference>
<dbReference type="Pfam" id="PF07685">
    <property type="entry name" value="GATase_3"/>
    <property type="match status" value="1"/>
</dbReference>
<keyword evidence="2" id="KW-0133">Cell shape</keyword>
<dbReference type="InterPro" id="IPR033949">
    <property type="entry name" value="CobQ_GATase1"/>
</dbReference>
<dbReference type="Proteomes" id="UP000587396">
    <property type="component" value="Unassembled WGS sequence"/>
</dbReference>
<keyword evidence="3" id="KW-0067">ATP-binding</keyword>
<dbReference type="GO" id="GO:0008270">
    <property type="term" value="F:zinc ion binding"/>
    <property type="evidence" value="ECO:0007669"/>
    <property type="project" value="UniProtKB-UniRule"/>
</dbReference>
<dbReference type="HAMAP" id="MF_02214">
    <property type="entry name" value="Lipid_II_synth_MurT"/>
    <property type="match status" value="1"/>
</dbReference>
<dbReference type="GO" id="GO:0009236">
    <property type="term" value="P:cobalamin biosynthetic process"/>
    <property type="evidence" value="ECO:0007669"/>
    <property type="project" value="InterPro"/>
</dbReference>
<dbReference type="EC" id="3.5.1.2" evidence="2"/>
<dbReference type="InterPro" id="IPR013221">
    <property type="entry name" value="Mur_ligase_cen"/>
</dbReference>
<keyword evidence="3" id="KW-0547">Nucleotide-binding</keyword>
<sequence>MGLQFAAARAVSAVSTWGLKHVFHRPAANFPGKIALYVDPRVIADLAPRLRKGSVCVVGTNGKTTVTNLLADALETAGQRVVCNRTGANLDSGVATALLHAQEADWGVFESDELWLAKILPHLQASYVVLLNLFRDQLDRVGEIDRIQESIAGALATSPNTTLVFNADDPLCAAIAERVGNPTIAFGVGEDLHLPQNTVADAQMCQRCSTMLEYDYRQYGQLGSYRCPTCGFARPALDCEARDVRLGADGLAFAARGPKRDAVLKAAFSGAYMVYNLLATWVAADLVGVAPEALQRAIDAFDPQNGRLQEFSVTGRSTLLNLAKNPTGFNQNIKIILQDEGPKAVAFFVNDKEGDGRDVSWLWDIDFEELAGQPGLRVFAGGIRRNDVQVRLKYAGLDAALVDDAAGMFAQLGGLPADARAYVIANYTALPAVHAELGRLASEEPVAIREPSVPAASSQPATREPSVGAISRSPGAVPPDDADRAASAPSASDRASATASARSQHPADGQQAAPMGIADDATGSGDRAGNAAPPLVIAHLFPDLLNLYGDGGNVKVLERRALDRGVPVEVLRVNHGEHVDLTGVDLVFLGGGPDREQRLASEGLMGMRDDLRAYVEDDGVLLAICGGYQILGHEWLLGEEVVRGLGLVDMTTERAPGGSGNRLIGNIVLRSPLATRPVVGYENHAGRTHLGAGVEAFGEVASSTGHGNNDDDKRDGVLYRNVVGTYLHGPLLPKNPEVADALLARALERRARRTGMPTPVLGALDDAVENAANEYVCRRLNVG</sequence>
<dbReference type="Pfam" id="PF08245">
    <property type="entry name" value="Mur_ligase_M"/>
    <property type="match status" value="1"/>
</dbReference>
<comment type="function">
    <text evidence="3">The lipid II isoglutaminyl synthase complex catalyzes the formation of alpha-D-isoglutamine in the cell wall lipid II stem peptide. The MurT subunit catalyzes the ATP-dependent amidation of D-glutamate residue of lipid II, converting it to an isoglutamine residue.</text>
</comment>
<evidence type="ECO:0000256" key="2">
    <source>
        <dbReference type="HAMAP-Rule" id="MF_02213"/>
    </source>
</evidence>
<keyword evidence="1 2" id="KW-0315">Glutamine amidotransferase</keyword>
<feature type="region of interest" description="Disordered" evidence="4">
    <location>
        <begin position="450"/>
        <end position="527"/>
    </location>
</feature>
<comment type="caution">
    <text evidence="8">The sequence shown here is derived from an EMBL/GenBank/DDBJ whole genome shotgun (WGS) entry which is preliminary data.</text>
</comment>
<dbReference type="InterPro" id="IPR043702">
    <property type="entry name" value="Lipid_II_synth_GatD"/>
</dbReference>
<accession>A0A842JAQ8</accession>
<dbReference type="PROSITE" id="PS51274">
    <property type="entry name" value="GATASE_COBBQ"/>
    <property type="match status" value="1"/>
</dbReference>
<feature type="domain" description="Lipid II isoglutaminyl synthase (glutamine-hydrolyzing) subunit MurT C-terminal" evidence="7">
    <location>
        <begin position="322"/>
        <end position="430"/>
    </location>
</feature>
<evidence type="ECO:0000256" key="1">
    <source>
        <dbReference type="ARBA" id="ARBA00022962"/>
    </source>
</evidence>
<keyword evidence="2" id="KW-0436">Ligase</keyword>
<comment type="function">
    <text evidence="2">The lipid II isoglutaminyl synthase complex catalyzes the formation of alpha-D-isoglutamine in the cell wall lipid II stem peptide. The GatD subunit catalyzes the hydrolysis of glutamine to glutamate and ammonia. The resulting ammonia molecule is channeled to the active site of MurT.</text>
</comment>
<dbReference type="EMBL" id="JACMSE010000001">
    <property type="protein sequence ID" value="MBC2887886.1"/>
    <property type="molecule type" value="Genomic_DNA"/>
</dbReference>
<feature type="binding site" evidence="3">
    <location>
        <position position="230"/>
    </location>
    <ligand>
        <name>Zn(2+)</name>
        <dbReference type="ChEBI" id="CHEBI:29105"/>
    </ligand>
</feature>
<dbReference type="GO" id="GO:0071555">
    <property type="term" value="P:cell wall organization"/>
    <property type="evidence" value="ECO:0007669"/>
    <property type="project" value="UniProtKB-KW"/>
</dbReference>
<feature type="binding site" evidence="3">
    <location>
        <position position="227"/>
    </location>
    <ligand>
        <name>Zn(2+)</name>
        <dbReference type="ChEBI" id="CHEBI:29105"/>
    </ligand>
</feature>
<keyword evidence="2" id="KW-0573">Peptidoglycan synthesis</keyword>
<feature type="active site" evidence="3">
    <location>
        <position position="358"/>
    </location>
</feature>
<keyword evidence="2" id="KW-0378">Hydrolase</keyword>
<evidence type="ECO:0000259" key="5">
    <source>
        <dbReference type="Pfam" id="PF07685"/>
    </source>
</evidence>
<comment type="pathway">
    <text evidence="2">Cell wall biogenesis; peptidoglycan biosynthesis.</text>
</comment>
<dbReference type="Gene3D" id="3.40.50.880">
    <property type="match status" value="1"/>
</dbReference>
<feature type="domain" description="Mur ligase central" evidence="6">
    <location>
        <begin position="57"/>
        <end position="191"/>
    </location>
</feature>
<dbReference type="Gene3D" id="3.40.1190.10">
    <property type="entry name" value="Mur-like, catalytic domain"/>
    <property type="match status" value="1"/>
</dbReference>
<feature type="active site" description="Nucleophile" evidence="2">
    <location>
        <position position="625"/>
    </location>
</feature>
<comment type="catalytic activity">
    <reaction evidence="3">
        <text>beta-D-GlcNAc-(1-&gt;4)-Mur2Ac(oyl-L-Ala-gamma-D-O-P-Glu-L-Lys-D-Ala-D-Ala)-di-trans,octa-cis-undecaprenyl diphosphate + NH4(+) = beta-D-GlcNAc-(1-&gt;4)-Mur2Ac(oyl-L-Ala-D-isoglutaminyl-L-Lys-D-Ala-D-Ala)-di-trans,octa-cis-undecaprenyl diphosphate + phosphate + H(+)</text>
        <dbReference type="Rhea" id="RHEA:57932"/>
        <dbReference type="ChEBI" id="CHEBI:15378"/>
        <dbReference type="ChEBI" id="CHEBI:28938"/>
        <dbReference type="ChEBI" id="CHEBI:43474"/>
        <dbReference type="ChEBI" id="CHEBI:62233"/>
        <dbReference type="ChEBI" id="CHEBI:143132"/>
    </reaction>
</comment>
<comment type="subunit">
    <text evidence="3">Forms a heterodimer with GatD.</text>
</comment>